<dbReference type="EMBL" id="LN679125">
    <property type="protein sequence ID" value="CEL56890.1"/>
    <property type="molecule type" value="Genomic_DNA"/>
</dbReference>
<dbReference type="Proteomes" id="UP000059188">
    <property type="component" value="Unassembled WGS sequence"/>
</dbReference>
<feature type="domain" description="F-box" evidence="1">
    <location>
        <begin position="90"/>
        <end position="147"/>
    </location>
</feature>
<evidence type="ECO:0000313" key="2">
    <source>
        <dbReference type="EMBL" id="CEL56890.1"/>
    </source>
</evidence>
<name>A0A0B7FGX4_THACB</name>
<reference evidence="2 3" key="1">
    <citation type="submission" date="2014-11" db="EMBL/GenBank/DDBJ databases">
        <authorList>
            <person name="Wibberg Daniel"/>
        </authorList>
    </citation>
    <scope>NUCLEOTIDE SEQUENCE [LARGE SCALE GENOMIC DNA]</scope>
    <source>
        <strain evidence="2">Rhizoctonia solani AG1-IB 7/3/14</strain>
    </source>
</reference>
<dbReference type="OrthoDB" id="3139566at2759"/>
<organism evidence="2 3">
    <name type="scientific">Thanatephorus cucumeris (strain AG1-IB / isolate 7/3/14)</name>
    <name type="common">Lettuce bottom rot fungus</name>
    <name type="synonym">Rhizoctonia solani</name>
    <dbReference type="NCBI Taxonomy" id="1108050"/>
    <lineage>
        <taxon>Eukaryota</taxon>
        <taxon>Fungi</taxon>
        <taxon>Dikarya</taxon>
        <taxon>Basidiomycota</taxon>
        <taxon>Agaricomycotina</taxon>
        <taxon>Agaricomycetes</taxon>
        <taxon>Cantharellales</taxon>
        <taxon>Ceratobasidiaceae</taxon>
        <taxon>Rhizoctonia</taxon>
        <taxon>Rhizoctonia solani AG-1</taxon>
    </lineage>
</organism>
<keyword evidence="3" id="KW-1185">Reference proteome</keyword>
<dbReference type="InterPro" id="IPR001810">
    <property type="entry name" value="F-box_dom"/>
</dbReference>
<sequence length="405" mass="45647">MSMSSNTSNAALKRWEDTRDLLAGAMRNYLDSCVYLNNTLGLRNRHISTMSIISRIESKLDLQYEMMQQLAQSTSTLAQTRNRFTSSVLVLPDEVLSQIFLYVVYDPENKDLPMEKYVRAVYRNLHNLLGVCSDWRNLASSQLALWQLLPATERYIKPEAVELCLKRSRGRGLNLALRSQPSVHGISTCVLKAVEKNAAQLRVLNLEVLTPREAGRVIGYLLQDGVFGQLSGLSIRYVQPQFRGYIYRNSTPYVIDPACSSHSEFERLVNSLSALRLDRLRLRWQSTTFSDQLVELVVYRVKLGESDLSIDSFASAISGARELRDLQIVAVTGNRGQVEAASPRIFPKTVLSKLRSLVLQGLSFSVLESLLMTIAPGSYHTIVELTRSIQLGTSTQIVPQRLSRW</sequence>
<dbReference type="Pfam" id="PF12937">
    <property type="entry name" value="F-box-like"/>
    <property type="match status" value="1"/>
</dbReference>
<proteinExistence type="predicted"/>
<protein>
    <recommendedName>
        <fullName evidence="1">F-box domain-containing protein</fullName>
    </recommendedName>
</protein>
<dbReference type="Gene3D" id="1.20.1280.50">
    <property type="match status" value="1"/>
</dbReference>
<dbReference type="AlphaFoldDB" id="A0A0B7FGX4"/>
<evidence type="ECO:0000259" key="1">
    <source>
        <dbReference type="Pfam" id="PF12937"/>
    </source>
</evidence>
<gene>
    <name evidence="2" type="ORF">RSOLAG1IB_08168</name>
</gene>
<evidence type="ECO:0000313" key="3">
    <source>
        <dbReference type="Proteomes" id="UP000059188"/>
    </source>
</evidence>
<accession>A0A0B7FGX4</accession>